<dbReference type="OrthoDB" id="659at2759"/>
<sequence>MGDLQSTQLYRQATVDGVIDIGGSKLPERLQAITFKHLNEPDQDGRYFLPDILFSNDTGLQLWHQVNHLPHYYQTDIEVKLLEEHAADIARLIPAGSSVFDLGCGDVRKVRPVLDALEKLGKDVDYYGLDLSHKTLAANMESLRSTYQFVQCFGLWGTFEDGFEWAKSISGRRLFLSLGSIYSNDRFDRAVRYLKTCVGAMRPHDLMLIGIDCSPDPDAVWASYHDSSGIFEAFIRNGFQHSNVVVGGQWYNDEDWEVRGVMEQQPPPLRHKFVLRAVRDVEHPPTALCFKAGTEIECYEGIKQTPDLMARQLSSAGLHELARWAEPTRTIYEYLVEPDLEGKGH</sequence>
<dbReference type="Gene3D" id="3.40.50.150">
    <property type="entry name" value="Vaccinia Virus protein VP39"/>
    <property type="match status" value="1"/>
</dbReference>
<dbReference type="InterPro" id="IPR017805">
    <property type="entry name" value="SAM_MeTrfase_EasF-type_put"/>
</dbReference>
<keyword evidence="7" id="KW-0949">S-adenosyl-L-methionine</keyword>
<dbReference type="GO" id="GO:0009820">
    <property type="term" value="P:alkaloid metabolic process"/>
    <property type="evidence" value="ECO:0007669"/>
    <property type="project" value="UniProtKB-KW"/>
</dbReference>
<keyword evidence="4" id="KW-0017">Alkaloid metabolism</keyword>
<accession>A0A2H4SLU1</accession>
<evidence type="ECO:0000256" key="1">
    <source>
        <dbReference type="ARBA" id="ARBA00005107"/>
    </source>
</evidence>
<comment type="catalytic activity">
    <reaction evidence="9">
        <text>4-(3-methylbut-2-enyl)-L-tryptophan + S-adenosyl-L-methionine = 4-(3-methylbut-2-enyl)-L-abrine + S-adenosyl-L-homocysteine + H(+)</text>
        <dbReference type="Rhea" id="RHEA:34435"/>
        <dbReference type="ChEBI" id="CHEBI:15378"/>
        <dbReference type="ChEBI" id="CHEBI:57856"/>
        <dbReference type="ChEBI" id="CHEBI:58209"/>
        <dbReference type="ChEBI" id="CHEBI:59789"/>
        <dbReference type="ChEBI" id="CHEBI:67248"/>
        <dbReference type="EC" id="2.1.1.261"/>
    </reaction>
</comment>
<comment type="pathway">
    <text evidence="1">Alkaloid biosynthesis; ergot alkaloid biosynthesis.</text>
</comment>
<dbReference type="NCBIfam" id="TIGR03439">
    <property type="entry name" value="methyl_EasF"/>
    <property type="match status" value="1"/>
</dbReference>
<evidence type="ECO:0000313" key="11">
    <source>
        <dbReference type="EMBL" id="ATY64071.1"/>
    </source>
</evidence>
<dbReference type="VEuPathDB" id="FungiDB:CCM_04972"/>
<evidence type="ECO:0000256" key="6">
    <source>
        <dbReference type="ARBA" id="ARBA00022679"/>
    </source>
</evidence>
<dbReference type="GO" id="GO:0032259">
    <property type="term" value="P:methylation"/>
    <property type="evidence" value="ECO:0007669"/>
    <property type="project" value="UniProtKB-KW"/>
</dbReference>
<dbReference type="PANTHER" id="PTHR43397">
    <property type="entry name" value="ERGOTHIONEINE BIOSYNTHESIS PROTEIN 1"/>
    <property type="match status" value="1"/>
</dbReference>
<evidence type="ECO:0000256" key="8">
    <source>
        <dbReference type="ARBA" id="ARBA00039094"/>
    </source>
</evidence>
<organism evidence="11 12">
    <name type="scientific">Cordyceps militaris</name>
    <name type="common">Caterpillar fungus</name>
    <name type="synonym">Clavaria militaris</name>
    <dbReference type="NCBI Taxonomy" id="73501"/>
    <lineage>
        <taxon>Eukaryota</taxon>
        <taxon>Fungi</taxon>
        <taxon>Dikarya</taxon>
        <taxon>Ascomycota</taxon>
        <taxon>Pezizomycotina</taxon>
        <taxon>Sordariomycetes</taxon>
        <taxon>Hypocreomycetidae</taxon>
        <taxon>Hypocreales</taxon>
        <taxon>Cordycipitaceae</taxon>
        <taxon>Cordyceps</taxon>
    </lineage>
</organism>
<dbReference type="InterPro" id="IPR019257">
    <property type="entry name" value="MeTrfase_dom"/>
</dbReference>
<dbReference type="Proteomes" id="UP000323067">
    <property type="component" value="Chromosome v"/>
</dbReference>
<dbReference type="EMBL" id="CP023325">
    <property type="protein sequence ID" value="ATY64071.1"/>
    <property type="molecule type" value="Genomic_DNA"/>
</dbReference>
<evidence type="ECO:0000256" key="4">
    <source>
        <dbReference type="ARBA" id="ARBA00022589"/>
    </source>
</evidence>
<dbReference type="InterPro" id="IPR029063">
    <property type="entry name" value="SAM-dependent_MTases_sf"/>
</dbReference>
<protein>
    <recommendedName>
        <fullName evidence="8">4-dimethylallyltryptophan N-methyltransferase</fullName>
        <ecNumber evidence="8">2.1.1.261</ecNumber>
    </recommendedName>
</protein>
<comment type="subunit">
    <text evidence="3">Homodimer.</text>
</comment>
<dbReference type="AlphaFoldDB" id="A0A2H4SLU1"/>
<comment type="similarity">
    <text evidence="2">Belongs to the methyltransferase superfamily.</text>
</comment>
<proteinExistence type="inferred from homology"/>
<dbReference type="InterPro" id="IPR017804">
    <property type="entry name" value="MeTrfase_EgtD-like"/>
</dbReference>
<dbReference type="PIRSF" id="PIRSF018005">
    <property type="entry name" value="UCP018005"/>
    <property type="match status" value="1"/>
</dbReference>
<feature type="domain" description="Histidine-specific methyltransferase SAM-dependent" evidence="10">
    <location>
        <begin position="48"/>
        <end position="337"/>
    </location>
</feature>
<keyword evidence="6" id="KW-0808">Transferase</keyword>
<dbReference type="VEuPathDB" id="FungiDB:A9K55_003837"/>
<dbReference type="SUPFAM" id="SSF53335">
    <property type="entry name" value="S-adenosyl-L-methionine-dependent methyltransferases"/>
    <property type="match status" value="1"/>
</dbReference>
<dbReference type="PANTHER" id="PTHR43397:SF1">
    <property type="entry name" value="ERGOTHIONEINE BIOSYNTHESIS PROTEIN 1"/>
    <property type="match status" value="1"/>
</dbReference>
<evidence type="ECO:0000256" key="9">
    <source>
        <dbReference type="ARBA" id="ARBA00049425"/>
    </source>
</evidence>
<evidence type="ECO:0000256" key="2">
    <source>
        <dbReference type="ARBA" id="ARBA00008361"/>
    </source>
</evidence>
<dbReference type="InterPro" id="IPR051128">
    <property type="entry name" value="EgtD_Methyltrsf_superfamily"/>
</dbReference>
<evidence type="ECO:0000259" key="10">
    <source>
        <dbReference type="Pfam" id="PF10017"/>
    </source>
</evidence>
<reference evidence="11 12" key="1">
    <citation type="journal article" date="2017" name="BMC Genomics">
        <title>Chromosome level assembly and secondary metabolite potential of the parasitic fungus Cordyceps militaris.</title>
        <authorList>
            <person name="Kramer G.J."/>
            <person name="Nodwell J.R."/>
        </authorList>
    </citation>
    <scope>NUCLEOTIDE SEQUENCE [LARGE SCALE GENOMIC DNA]</scope>
    <source>
        <strain evidence="11 12">ATCC 34164</strain>
    </source>
</reference>
<evidence type="ECO:0000256" key="5">
    <source>
        <dbReference type="ARBA" id="ARBA00022603"/>
    </source>
</evidence>
<evidence type="ECO:0000256" key="7">
    <source>
        <dbReference type="ARBA" id="ARBA00022691"/>
    </source>
</evidence>
<keyword evidence="5" id="KW-0489">Methyltransferase</keyword>
<dbReference type="EC" id="2.1.1.261" evidence="8"/>
<dbReference type="Pfam" id="PF10017">
    <property type="entry name" value="Methyltransf_33"/>
    <property type="match status" value="1"/>
</dbReference>
<evidence type="ECO:0000256" key="3">
    <source>
        <dbReference type="ARBA" id="ARBA00011738"/>
    </source>
</evidence>
<evidence type="ECO:0000313" key="12">
    <source>
        <dbReference type="Proteomes" id="UP000323067"/>
    </source>
</evidence>
<name>A0A2H4SLU1_CORMI</name>
<gene>
    <name evidence="11" type="ORF">A9K55_003837</name>
</gene>
<dbReference type="GO" id="GO:0008168">
    <property type="term" value="F:methyltransferase activity"/>
    <property type="evidence" value="ECO:0007669"/>
    <property type="project" value="UniProtKB-KW"/>
</dbReference>